<dbReference type="InterPro" id="IPR001307">
    <property type="entry name" value="Thiosulphate_STrfase_CS"/>
</dbReference>
<feature type="domain" description="Rhodanese" evidence="2">
    <location>
        <begin position="17"/>
        <end position="128"/>
    </location>
</feature>
<keyword evidence="1" id="KW-0677">Repeat</keyword>
<dbReference type="PANTHER" id="PTHR43855:SF1">
    <property type="entry name" value="THIOSULFATE SULFURTRANSFERASE"/>
    <property type="match status" value="1"/>
</dbReference>
<evidence type="ECO:0000256" key="1">
    <source>
        <dbReference type="ARBA" id="ARBA00022737"/>
    </source>
</evidence>
<dbReference type="AlphaFoldDB" id="A0A6F8PMW2"/>
<dbReference type="KEGG" id="tzo:THMIRHAT_11970"/>
<dbReference type="GO" id="GO:0004792">
    <property type="term" value="F:thiosulfate-cyanide sulfurtransferase activity"/>
    <property type="evidence" value="ECO:0007669"/>
    <property type="project" value="InterPro"/>
</dbReference>
<gene>
    <name evidence="3" type="ORF">THMIRHAT_11970</name>
</gene>
<dbReference type="PROSITE" id="PS50206">
    <property type="entry name" value="RHODANESE_3"/>
    <property type="match status" value="2"/>
</dbReference>
<dbReference type="PROSITE" id="PS00380">
    <property type="entry name" value="RHODANESE_1"/>
    <property type="match status" value="1"/>
</dbReference>
<evidence type="ECO:0000313" key="3">
    <source>
        <dbReference type="EMBL" id="BBP43451.1"/>
    </source>
</evidence>
<keyword evidence="4" id="KW-1185">Reference proteome</keyword>
<organism evidence="3 4">
    <name type="scientific">Thiosulfativibrio zosterae</name>
    <dbReference type="NCBI Taxonomy" id="2675053"/>
    <lineage>
        <taxon>Bacteria</taxon>
        <taxon>Pseudomonadati</taxon>
        <taxon>Pseudomonadota</taxon>
        <taxon>Gammaproteobacteria</taxon>
        <taxon>Thiotrichales</taxon>
        <taxon>Piscirickettsiaceae</taxon>
        <taxon>Thiosulfativibrio</taxon>
    </lineage>
</organism>
<feature type="domain" description="Rhodanese" evidence="2">
    <location>
        <begin position="158"/>
        <end position="277"/>
    </location>
</feature>
<dbReference type="EMBL" id="AP021888">
    <property type="protein sequence ID" value="BBP43451.1"/>
    <property type="molecule type" value="Genomic_DNA"/>
</dbReference>
<reference evidence="4" key="1">
    <citation type="submission" date="2019-11" db="EMBL/GenBank/DDBJ databases">
        <title>Isolation and characterization of two novel species in the genus Thiomicrorhabdus.</title>
        <authorList>
            <person name="Mochizuki J."/>
            <person name="Kojima H."/>
            <person name="Fukui M."/>
        </authorList>
    </citation>
    <scope>NUCLEOTIDE SEQUENCE [LARGE SCALE GENOMIC DNA]</scope>
    <source>
        <strain evidence="4">AkT22</strain>
    </source>
</reference>
<protein>
    <submittedName>
        <fullName evidence="3">Thiosulfate sulfurtransferase</fullName>
    </submittedName>
</protein>
<keyword evidence="3" id="KW-0808">Transferase</keyword>
<dbReference type="InterPro" id="IPR036873">
    <property type="entry name" value="Rhodanese-like_dom_sf"/>
</dbReference>
<dbReference type="SMART" id="SM00450">
    <property type="entry name" value="RHOD"/>
    <property type="match status" value="2"/>
</dbReference>
<accession>A0A6F8PMW2</accession>
<dbReference type="RefSeq" id="WP_173291250.1">
    <property type="nucleotide sequence ID" value="NZ_AP021888.1"/>
</dbReference>
<dbReference type="Proteomes" id="UP000501466">
    <property type="component" value="Chromosome"/>
</dbReference>
<evidence type="ECO:0000259" key="2">
    <source>
        <dbReference type="PROSITE" id="PS50206"/>
    </source>
</evidence>
<dbReference type="InterPro" id="IPR001763">
    <property type="entry name" value="Rhodanese-like_dom"/>
</dbReference>
<sequence>MSTPLLINASSLAQMIDREPVVIIDTRSAEAFEQGHIPGAVNIHSIFTHLAMSSPEGLAELKATFAKAFGDAGLSGSETAVFYEDSMDTGFGQSCRGYFILGYLGYEKISILHGGYQSWLAGGYPINMEPVMPAAKSFPVKDTGDSLMVDQEAVLKALGTDIVLLDVRDVDEWIADSSSPYGKEFCPRKGRLPGAVWIEWYRMMKPGKVPLLKTPDEILAECKTVGITKDSAVYLYCFKGARASNTLVALKSAGVNNVKLYFGSWNEWSRNPELPIEEGLPF</sequence>
<dbReference type="InterPro" id="IPR051126">
    <property type="entry name" value="Thiosulfate_sulfurtransferase"/>
</dbReference>
<name>A0A6F8PMW2_9GAMM</name>
<dbReference type="PANTHER" id="PTHR43855">
    <property type="entry name" value="THIOSULFATE SULFURTRANSFERASE"/>
    <property type="match status" value="1"/>
</dbReference>
<dbReference type="Pfam" id="PF00581">
    <property type="entry name" value="Rhodanese"/>
    <property type="match status" value="2"/>
</dbReference>
<dbReference type="Gene3D" id="3.40.250.10">
    <property type="entry name" value="Rhodanese-like domain"/>
    <property type="match status" value="2"/>
</dbReference>
<proteinExistence type="predicted"/>
<dbReference type="CDD" id="cd01449">
    <property type="entry name" value="TST_Repeat_2"/>
    <property type="match status" value="1"/>
</dbReference>
<evidence type="ECO:0000313" key="4">
    <source>
        <dbReference type="Proteomes" id="UP000501466"/>
    </source>
</evidence>
<dbReference type="SUPFAM" id="SSF52821">
    <property type="entry name" value="Rhodanese/Cell cycle control phosphatase"/>
    <property type="match status" value="2"/>
</dbReference>